<organism evidence="2 3">
    <name type="scientific">Corynespora cassiicola Philippines</name>
    <dbReference type="NCBI Taxonomy" id="1448308"/>
    <lineage>
        <taxon>Eukaryota</taxon>
        <taxon>Fungi</taxon>
        <taxon>Dikarya</taxon>
        <taxon>Ascomycota</taxon>
        <taxon>Pezizomycotina</taxon>
        <taxon>Dothideomycetes</taxon>
        <taxon>Pleosporomycetidae</taxon>
        <taxon>Pleosporales</taxon>
        <taxon>Corynesporascaceae</taxon>
        <taxon>Corynespora</taxon>
    </lineage>
</organism>
<gene>
    <name evidence="2" type="ORF">BS50DRAFT_586922</name>
</gene>
<name>A0A2T2NRE4_CORCC</name>
<feature type="compositionally biased region" description="Polar residues" evidence="1">
    <location>
        <begin position="32"/>
        <end position="53"/>
    </location>
</feature>
<protein>
    <submittedName>
        <fullName evidence="2">Uncharacterized protein</fullName>
    </submittedName>
</protein>
<accession>A0A2T2NRE4</accession>
<evidence type="ECO:0000313" key="2">
    <source>
        <dbReference type="EMBL" id="PSN67658.1"/>
    </source>
</evidence>
<evidence type="ECO:0000256" key="1">
    <source>
        <dbReference type="SAM" id="MobiDB-lite"/>
    </source>
</evidence>
<sequence length="176" mass="19571">MSDPATPTNPTNPANISDPTTPTNLIKPADTSDLTTTTNSASPAHSSNGLPSSSLDFEVPPMTYLVSAVRPGYSSLPYMIAVKKGSNMEDDDEHKCNRNLASHISNHLRHFSALREIDAEALEKDVFNLFQEDYEKRRNKFGKRERPKISRLHTGIWLFFLKGSKSLYEQAEGSTT</sequence>
<proteinExistence type="predicted"/>
<dbReference type="Proteomes" id="UP000240883">
    <property type="component" value="Unassembled WGS sequence"/>
</dbReference>
<dbReference type="AlphaFoldDB" id="A0A2T2NRE4"/>
<evidence type="ECO:0000313" key="3">
    <source>
        <dbReference type="Proteomes" id="UP000240883"/>
    </source>
</evidence>
<dbReference type="EMBL" id="KZ678134">
    <property type="protein sequence ID" value="PSN67658.1"/>
    <property type="molecule type" value="Genomic_DNA"/>
</dbReference>
<feature type="compositionally biased region" description="Low complexity" evidence="1">
    <location>
        <begin position="1"/>
        <end position="15"/>
    </location>
</feature>
<feature type="region of interest" description="Disordered" evidence="1">
    <location>
        <begin position="1"/>
        <end position="53"/>
    </location>
</feature>
<keyword evidence="3" id="KW-1185">Reference proteome</keyword>
<reference evidence="2 3" key="1">
    <citation type="journal article" date="2018" name="Front. Microbiol.">
        <title>Genome-Wide Analysis of Corynespora cassiicola Leaf Fall Disease Putative Effectors.</title>
        <authorList>
            <person name="Lopez D."/>
            <person name="Ribeiro S."/>
            <person name="Label P."/>
            <person name="Fumanal B."/>
            <person name="Venisse J.S."/>
            <person name="Kohler A."/>
            <person name="de Oliveira R.R."/>
            <person name="Labutti K."/>
            <person name="Lipzen A."/>
            <person name="Lail K."/>
            <person name="Bauer D."/>
            <person name="Ohm R.A."/>
            <person name="Barry K.W."/>
            <person name="Spatafora J."/>
            <person name="Grigoriev I.V."/>
            <person name="Martin F.M."/>
            <person name="Pujade-Renaud V."/>
        </authorList>
    </citation>
    <scope>NUCLEOTIDE SEQUENCE [LARGE SCALE GENOMIC DNA]</scope>
    <source>
        <strain evidence="2 3">Philippines</strain>
    </source>
</reference>